<feature type="chain" id="PRO_5042500730" evidence="2">
    <location>
        <begin position="25"/>
        <end position="334"/>
    </location>
</feature>
<dbReference type="EMBL" id="HE614873">
    <property type="protein sequence ID" value="CCE76027.1"/>
    <property type="molecule type" value="Genomic_DNA"/>
</dbReference>
<sequence length="334" mass="33004">MRRTASIVIIVSALVFGLAAPATAAGSPAPTPADGIGIRLLNIPVATQDDPRARSYVVDRVQPGATITRRVQVQNGTSAPQSVRLYAGGAEIQGGAFVGLDGATPDELTSWIAVAQPVLQLAPGASADVPVTIAVPADAAEGERYAAVWAEVGAPARGGDNIAAASRVGIRVYLSVGPGNGPPADFAIGSVTAGRDDDGAPRIVASVTNTGGRAVDVSGTLALTDGPGALSVGPSPVDAVTTIAPGATADVAATLAPGIPPGPWTAKLALASGLVAHDTSVSVTFPDAGSAAAVPQATSPDPLLVGVAIAAVVALLVALLLLLRRRSRRRAAHA</sequence>
<evidence type="ECO:0000313" key="4">
    <source>
        <dbReference type="Proteomes" id="UP000012170"/>
    </source>
</evidence>
<evidence type="ECO:0000256" key="1">
    <source>
        <dbReference type="SAM" id="Phobius"/>
    </source>
</evidence>
<evidence type="ECO:0000256" key="2">
    <source>
        <dbReference type="SAM" id="SignalP"/>
    </source>
</evidence>
<protein>
    <submittedName>
        <fullName evidence="3">Conserved secreted protein</fullName>
    </submittedName>
</protein>
<evidence type="ECO:0000313" key="3">
    <source>
        <dbReference type="EMBL" id="CCE76027.1"/>
    </source>
</evidence>
<organism evidence="3 4">
    <name type="scientific">Clavibacter nebraskensis NCPPB 2581</name>
    <dbReference type="NCBI Taxonomy" id="1097677"/>
    <lineage>
        <taxon>Bacteria</taxon>
        <taxon>Bacillati</taxon>
        <taxon>Actinomycetota</taxon>
        <taxon>Actinomycetes</taxon>
        <taxon>Micrococcales</taxon>
        <taxon>Microbacteriaceae</taxon>
        <taxon>Clavibacter</taxon>
    </lineage>
</organism>
<reference evidence="3 4" key="1">
    <citation type="submission" date="2011-11" db="EMBL/GenBank/DDBJ databases">
        <authorList>
            <person name="Gartemann K."/>
        </authorList>
    </citation>
    <scope>NUCLEOTIDE SEQUENCE [LARGE SCALE GENOMIC DNA]</scope>
    <source>
        <strain evidence="4">NCPPB 2581</strain>
    </source>
</reference>
<feature type="transmembrane region" description="Helical" evidence="1">
    <location>
        <begin position="303"/>
        <end position="323"/>
    </location>
</feature>
<feature type="signal peptide" evidence="2">
    <location>
        <begin position="1"/>
        <end position="24"/>
    </location>
</feature>
<dbReference type="GeneID" id="92983864"/>
<proteinExistence type="predicted"/>
<name>A0AAI8ZJE0_9MICO</name>
<dbReference type="AlphaFoldDB" id="A0AAI8ZJE0"/>
<dbReference type="Proteomes" id="UP000012170">
    <property type="component" value="Chromosome"/>
</dbReference>
<dbReference type="KEGG" id="cmc:CMN_02085"/>
<gene>
    <name evidence="3" type="ORF">CMN_02085</name>
</gene>
<keyword evidence="1" id="KW-0812">Transmembrane</keyword>
<keyword evidence="1" id="KW-0472">Membrane</keyword>
<keyword evidence="1" id="KW-1133">Transmembrane helix</keyword>
<accession>A0AAI8ZJE0</accession>
<dbReference type="RefSeq" id="WP_015490754.1">
    <property type="nucleotide sequence ID" value="NC_020891.1"/>
</dbReference>
<keyword evidence="2" id="KW-0732">Signal</keyword>
<reference evidence="4" key="2">
    <citation type="submission" date="2013-04" db="EMBL/GenBank/DDBJ databases">
        <title>The genome sequence of the maize-pathogen Clavibacter michiganensis subsp. nebraskensis.</title>
        <authorList>
            <person name="Gartemann K.H."/>
            <person name="Blom J."/>
            <person name="Dreiseikelmann B."/>
            <person name="Fluegel M."/>
            <person name="Jaenicke S."/>
            <person name="Linke B."/>
            <person name="Sczcepanowski R."/>
            <person name="Wittmann J."/>
            <person name="Goesmann A."/>
            <person name="Puehler A."/>
            <person name="Eichenlaub R."/>
            <person name="Rueckert C."/>
        </authorList>
    </citation>
    <scope>NUCLEOTIDE SEQUENCE [LARGE SCALE GENOMIC DNA]</scope>
    <source>
        <strain evidence="4">NCPPB 2581</strain>
    </source>
</reference>